<organism evidence="3 4">
    <name type="scientific">Aphanomyces stellatus</name>
    <dbReference type="NCBI Taxonomy" id="120398"/>
    <lineage>
        <taxon>Eukaryota</taxon>
        <taxon>Sar</taxon>
        <taxon>Stramenopiles</taxon>
        <taxon>Oomycota</taxon>
        <taxon>Saprolegniomycetes</taxon>
        <taxon>Saprolegniales</taxon>
        <taxon>Verrucalvaceae</taxon>
        <taxon>Aphanomyces</taxon>
    </lineage>
</organism>
<keyword evidence="1" id="KW-0472">Membrane</keyword>
<gene>
    <name evidence="3" type="primary">Aste57867_10596</name>
    <name evidence="2" type="ORF">As57867_010556</name>
    <name evidence="3" type="ORF">ASTE57867_10596</name>
</gene>
<evidence type="ECO:0000256" key="1">
    <source>
        <dbReference type="SAM" id="Phobius"/>
    </source>
</evidence>
<dbReference type="PANTHER" id="PTHR13568:SF9">
    <property type="entry name" value="TRANSMEMBRANE PROTEIN 203"/>
    <property type="match status" value="1"/>
</dbReference>
<evidence type="ECO:0000313" key="4">
    <source>
        <dbReference type="Proteomes" id="UP000332933"/>
    </source>
</evidence>
<dbReference type="Proteomes" id="UP000332933">
    <property type="component" value="Unassembled WGS sequence"/>
</dbReference>
<reference evidence="2" key="2">
    <citation type="submission" date="2019-06" db="EMBL/GenBank/DDBJ databases">
        <title>Genomics analysis of Aphanomyces spp. identifies a new class of oomycete effector associated with host adaptation.</title>
        <authorList>
            <person name="Gaulin E."/>
        </authorList>
    </citation>
    <scope>NUCLEOTIDE SEQUENCE</scope>
    <source>
        <strain evidence="2">CBS 578.67</strain>
    </source>
</reference>
<keyword evidence="1" id="KW-1133">Transmembrane helix</keyword>
<dbReference type="OrthoDB" id="72976at2759"/>
<dbReference type="AlphaFoldDB" id="A0A485KRU0"/>
<evidence type="ECO:0000313" key="2">
    <source>
        <dbReference type="EMBL" id="KAF0698807.1"/>
    </source>
</evidence>
<name>A0A485KRU0_9STRA</name>
<feature type="transmembrane region" description="Helical" evidence="1">
    <location>
        <begin position="92"/>
        <end position="114"/>
    </location>
</feature>
<keyword evidence="4" id="KW-1185">Reference proteome</keyword>
<proteinExistence type="predicted"/>
<dbReference type="EMBL" id="VJMH01005219">
    <property type="protein sequence ID" value="KAF0698807.1"/>
    <property type="molecule type" value="Genomic_DNA"/>
</dbReference>
<protein>
    <submittedName>
        <fullName evidence="3">Aste57867_10596 protein</fullName>
    </submittedName>
</protein>
<feature type="transmembrane region" description="Helical" evidence="1">
    <location>
        <begin position="317"/>
        <end position="343"/>
    </location>
</feature>
<feature type="transmembrane region" description="Helical" evidence="1">
    <location>
        <begin position="167"/>
        <end position="187"/>
    </location>
</feature>
<feature type="transmembrane region" description="Helical" evidence="1">
    <location>
        <begin position="238"/>
        <end position="261"/>
    </location>
</feature>
<sequence>MDTTAGETKTLLAKQPSARRATAVPLVRQLSDFAENTNQTTVNKHVSAVLVHVGADPADRITSSFVLVALVLAIFLPFFVSPVFVYLKLDAIVAWSWAQVFIPIWVFDAAWLYLTYFSHGIAPVDAEDHFDDADERIKDVHVTDIHTEDADVVAVDITTETRPENRIFNLFVVAMYILTQLFVALKLDGAINWHWAALMTPYYVTAIMQGNCIALAHVGQVVLVATKLDGTLHWGWNMVFFPYWITVAVAVVLVPMGVFAATKFALANAAADADDDKPPSPALPCCAALTALVAALATSSPFILLMYKLNWDLSFDILYIFFPYFIVAGLVFATLLVFGLVSICASDVEDNVV</sequence>
<keyword evidence="1" id="KW-0812">Transmembrane</keyword>
<feature type="transmembrane region" description="Helical" evidence="1">
    <location>
        <begin position="281"/>
        <end position="305"/>
    </location>
</feature>
<feature type="transmembrane region" description="Helical" evidence="1">
    <location>
        <begin position="65"/>
        <end position="86"/>
    </location>
</feature>
<evidence type="ECO:0000313" key="3">
    <source>
        <dbReference type="EMBL" id="VFT87468.1"/>
    </source>
</evidence>
<dbReference type="PANTHER" id="PTHR13568">
    <property type="entry name" value="FAM11A, B PROTEIN"/>
    <property type="match status" value="1"/>
</dbReference>
<accession>A0A485KRU0</accession>
<dbReference type="InterPro" id="IPR019396">
    <property type="entry name" value="TM_Fragile-X-F-assoc"/>
</dbReference>
<reference evidence="3 4" key="1">
    <citation type="submission" date="2019-03" db="EMBL/GenBank/DDBJ databases">
        <authorList>
            <person name="Gaulin E."/>
            <person name="Dumas B."/>
        </authorList>
    </citation>
    <scope>NUCLEOTIDE SEQUENCE [LARGE SCALE GENOMIC DNA]</scope>
    <source>
        <strain evidence="3">CBS 568.67</strain>
    </source>
</reference>
<dbReference type="EMBL" id="CAADRA010005240">
    <property type="protein sequence ID" value="VFT87468.1"/>
    <property type="molecule type" value="Genomic_DNA"/>
</dbReference>